<keyword evidence="2" id="KW-1185">Reference proteome</keyword>
<evidence type="ECO:0000313" key="2">
    <source>
        <dbReference type="Proteomes" id="UP001267638"/>
    </source>
</evidence>
<dbReference type="RefSeq" id="WP_310221014.1">
    <property type="nucleotide sequence ID" value="NZ_JAVDWV010000001.1"/>
</dbReference>
<reference evidence="1 2" key="1">
    <citation type="submission" date="2023-07" db="EMBL/GenBank/DDBJ databases">
        <title>Sorghum-associated microbial communities from plants grown in Nebraska, USA.</title>
        <authorList>
            <person name="Schachtman D."/>
        </authorList>
    </citation>
    <scope>NUCLEOTIDE SEQUENCE [LARGE SCALE GENOMIC DNA]</scope>
    <source>
        <strain evidence="1 2">4256</strain>
    </source>
</reference>
<name>A0ABU1WVE5_SPHXE</name>
<organism evidence="1 2">
    <name type="scientific">Sphingobium xenophagum</name>
    <dbReference type="NCBI Taxonomy" id="121428"/>
    <lineage>
        <taxon>Bacteria</taxon>
        <taxon>Pseudomonadati</taxon>
        <taxon>Pseudomonadota</taxon>
        <taxon>Alphaproteobacteria</taxon>
        <taxon>Sphingomonadales</taxon>
        <taxon>Sphingomonadaceae</taxon>
        <taxon>Sphingobium</taxon>
    </lineage>
</organism>
<gene>
    <name evidence="1" type="ORF">J2W40_000074</name>
</gene>
<dbReference type="Proteomes" id="UP001267638">
    <property type="component" value="Unassembled WGS sequence"/>
</dbReference>
<dbReference type="EMBL" id="JAVDWV010000001">
    <property type="protein sequence ID" value="MDR7153280.1"/>
    <property type="molecule type" value="Genomic_DNA"/>
</dbReference>
<evidence type="ECO:0000313" key="1">
    <source>
        <dbReference type="EMBL" id="MDR7153280.1"/>
    </source>
</evidence>
<protein>
    <submittedName>
        <fullName evidence="1">Uncharacterized protein</fullName>
    </submittedName>
</protein>
<comment type="caution">
    <text evidence="1">The sequence shown here is derived from an EMBL/GenBank/DDBJ whole genome shotgun (WGS) entry which is preliminary data.</text>
</comment>
<accession>A0ABU1WVE5</accession>
<proteinExistence type="predicted"/>
<sequence length="204" mass="23130">MQPMIDFARQFDPSSRFSKENRLSSFLKTSSAVMDPAWKPVVSGSSAGPAMRVGPVTAEKEPVAAKLFSATASAKIWTSKVAMHLDRAVRDRIFRQLDILHDADEWIDDGYPVLLESYKTFIRALVHHHIHTRPSLSLMPSGHILAMWKDGQDKLSVEFMPYDKTRWMVQVKLDDVERAAGLSSLERLREVLQPYGADRWFNGS</sequence>